<keyword evidence="2" id="KW-1185">Reference proteome</keyword>
<dbReference type="Proteomes" id="UP001597227">
    <property type="component" value="Unassembled WGS sequence"/>
</dbReference>
<dbReference type="EMBL" id="JBHUEK010000010">
    <property type="protein sequence ID" value="MFD1778576.1"/>
    <property type="molecule type" value="Genomic_DNA"/>
</dbReference>
<protein>
    <submittedName>
        <fullName evidence="1">Uncharacterized protein</fullName>
    </submittedName>
</protein>
<evidence type="ECO:0000313" key="2">
    <source>
        <dbReference type="Proteomes" id="UP001597227"/>
    </source>
</evidence>
<gene>
    <name evidence="1" type="ORF">ACFSFW_07840</name>
</gene>
<name>A0ABW4MKU7_9BACI</name>
<proteinExistence type="predicted"/>
<dbReference type="RefSeq" id="WP_388036875.1">
    <property type="nucleotide sequence ID" value="NZ_JBHUEK010000010.1"/>
</dbReference>
<evidence type="ECO:0000313" key="1">
    <source>
        <dbReference type="EMBL" id="MFD1778576.1"/>
    </source>
</evidence>
<reference evidence="2" key="1">
    <citation type="journal article" date="2019" name="Int. J. Syst. Evol. Microbiol.">
        <title>The Global Catalogue of Microorganisms (GCM) 10K type strain sequencing project: providing services to taxonomists for standard genome sequencing and annotation.</title>
        <authorList>
            <consortium name="The Broad Institute Genomics Platform"/>
            <consortium name="The Broad Institute Genome Sequencing Center for Infectious Disease"/>
            <person name="Wu L."/>
            <person name="Ma J."/>
        </authorList>
    </citation>
    <scope>NUCLEOTIDE SEQUENCE [LARGE SCALE GENOMIC DNA]</scope>
    <source>
        <strain evidence="2">CCUG 15531</strain>
    </source>
</reference>
<sequence length="53" mass="5916">MRCGAKCFLVEIEVDGKTQVQSVNARTPAEARKNIRKVLGTETQILAVKEEKK</sequence>
<organism evidence="1 2">
    <name type="scientific">Fredinandcohnia salidurans</name>
    <dbReference type="NCBI Taxonomy" id="2595041"/>
    <lineage>
        <taxon>Bacteria</taxon>
        <taxon>Bacillati</taxon>
        <taxon>Bacillota</taxon>
        <taxon>Bacilli</taxon>
        <taxon>Bacillales</taxon>
        <taxon>Bacillaceae</taxon>
        <taxon>Fredinandcohnia</taxon>
    </lineage>
</organism>
<comment type="caution">
    <text evidence="1">The sequence shown here is derived from an EMBL/GenBank/DDBJ whole genome shotgun (WGS) entry which is preliminary data.</text>
</comment>
<accession>A0ABW4MKU7</accession>